<name>A0AAV4TGA7_9ARAC</name>
<evidence type="ECO:0000313" key="3">
    <source>
        <dbReference type="Proteomes" id="UP001054837"/>
    </source>
</evidence>
<protein>
    <submittedName>
        <fullName evidence="2">Uncharacterized protein</fullName>
    </submittedName>
</protein>
<gene>
    <name evidence="2" type="ORF">CDAR_482241</name>
</gene>
<reference evidence="2 3" key="1">
    <citation type="submission" date="2021-06" db="EMBL/GenBank/DDBJ databases">
        <title>Caerostris darwini draft genome.</title>
        <authorList>
            <person name="Kono N."/>
            <person name="Arakawa K."/>
        </authorList>
    </citation>
    <scope>NUCLEOTIDE SEQUENCE [LARGE SCALE GENOMIC DNA]</scope>
</reference>
<accession>A0AAV4TGA7</accession>
<evidence type="ECO:0000313" key="2">
    <source>
        <dbReference type="EMBL" id="GIY45360.1"/>
    </source>
</evidence>
<comment type="caution">
    <text evidence="2">The sequence shown here is derived from an EMBL/GenBank/DDBJ whole genome shotgun (WGS) entry which is preliminary data.</text>
</comment>
<dbReference type="Proteomes" id="UP001054837">
    <property type="component" value="Unassembled WGS sequence"/>
</dbReference>
<evidence type="ECO:0000256" key="1">
    <source>
        <dbReference type="SAM" id="MobiDB-lite"/>
    </source>
</evidence>
<feature type="compositionally biased region" description="Basic and acidic residues" evidence="1">
    <location>
        <begin position="1"/>
        <end position="12"/>
    </location>
</feature>
<dbReference type="AlphaFoldDB" id="A0AAV4TGA7"/>
<keyword evidence="3" id="KW-1185">Reference proteome</keyword>
<feature type="region of interest" description="Disordered" evidence="1">
    <location>
        <begin position="1"/>
        <end position="21"/>
    </location>
</feature>
<proteinExistence type="predicted"/>
<organism evidence="2 3">
    <name type="scientific">Caerostris darwini</name>
    <dbReference type="NCBI Taxonomy" id="1538125"/>
    <lineage>
        <taxon>Eukaryota</taxon>
        <taxon>Metazoa</taxon>
        <taxon>Ecdysozoa</taxon>
        <taxon>Arthropoda</taxon>
        <taxon>Chelicerata</taxon>
        <taxon>Arachnida</taxon>
        <taxon>Araneae</taxon>
        <taxon>Araneomorphae</taxon>
        <taxon>Entelegynae</taxon>
        <taxon>Araneoidea</taxon>
        <taxon>Araneidae</taxon>
        <taxon>Caerostris</taxon>
    </lineage>
</organism>
<sequence>MSPRIKKIDKQISGKVSSNGLTARDERRFPEQASFEIVRVLCEHPGDPECPSRDRHLTLKFGTPPHSLFVYFVLLQAN</sequence>
<dbReference type="EMBL" id="BPLQ01009615">
    <property type="protein sequence ID" value="GIY45360.1"/>
    <property type="molecule type" value="Genomic_DNA"/>
</dbReference>